<keyword evidence="4" id="KW-0479">Metal-binding</keyword>
<comment type="caution">
    <text evidence="13">The sequence shown here is derived from an EMBL/GenBank/DDBJ whole genome shotgun (WGS) entry which is preliminary data.</text>
</comment>
<dbReference type="SUPFAM" id="SSF82061">
    <property type="entry name" value="BAH domain"/>
    <property type="match status" value="1"/>
</dbReference>
<evidence type="ECO:0000256" key="7">
    <source>
        <dbReference type="ARBA" id="ARBA00022842"/>
    </source>
</evidence>
<dbReference type="GO" id="GO:0005524">
    <property type="term" value="F:ATP binding"/>
    <property type="evidence" value="ECO:0007669"/>
    <property type="project" value="UniProtKB-KW"/>
</dbReference>
<keyword evidence="14" id="KW-1185">Reference proteome</keyword>
<evidence type="ECO:0000259" key="12">
    <source>
        <dbReference type="SMART" id="SM00382"/>
    </source>
</evidence>
<dbReference type="Gene3D" id="2.30.30.490">
    <property type="match status" value="1"/>
</dbReference>
<dbReference type="InterPro" id="IPR048867">
    <property type="entry name" value="WHD_ORC1"/>
</dbReference>
<protein>
    <recommendedName>
        <fullName evidence="10">Origin recognition complex subunit 1</fullName>
    </recommendedName>
</protein>
<dbReference type="Pfam" id="PF00004">
    <property type="entry name" value="AAA"/>
    <property type="match status" value="1"/>
</dbReference>
<gene>
    <name evidence="13" type="ORF">RI543_001665</name>
</gene>
<dbReference type="InterPro" id="IPR027417">
    <property type="entry name" value="P-loop_NTPase"/>
</dbReference>
<evidence type="ECO:0000256" key="4">
    <source>
        <dbReference type="ARBA" id="ARBA00022723"/>
    </source>
</evidence>
<feature type="domain" description="AAA+ ATPase" evidence="12">
    <location>
        <begin position="461"/>
        <end position="618"/>
    </location>
</feature>
<dbReference type="InterPro" id="IPR043151">
    <property type="entry name" value="BAH_sf"/>
</dbReference>
<dbReference type="GO" id="GO:0003688">
    <property type="term" value="F:DNA replication origin binding"/>
    <property type="evidence" value="ECO:0007669"/>
    <property type="project" value="TreeGrafter"/>
</dbReference>
<dbReference type="InterPro" id="IPR050311">
    <property type="entry name" value="ORC1/CDC6"/>
</dbReference>
<evidence type="ECO:0000256" key="2">
    <source>
        <dbReference type="ARBA" id="ARBA00008398"/>
    </source>
</evidence>
<comment type="subcellular location">
    <subcellularLocation>
        <location evidence="1 10">Nucleus</location>
    </subcellularLocation>
</comment>
<name>A0AAN7WI96_9SACH</name>
<dbReference type="GO" id="GO:0016887">
    <property type="term" value="F:ATP hydrolysis activity"/>
    <property type="evidence" value="ECO:0007669"/>
    <property type="project" value="InterPro"/>
</dbReference>
<comment type="subunit">
    <text evidence="10">ORC is composed of six subunits.</text>
</comment>
<dbReference type="AlphaFoldDB" id="A0AAN7WI96"/>
<feature type="region of interest" description="Disordered" evidence="11">
    <location>
        <begin position="246"/>
        <end position="326"/>
    </location>
</feature>
<feature type="region of interest" description="Disordered" evidence="11">
    <location>
        <begin position="725"/>
        <end position="754"/>
    </location>
</feature>
<evidence type="ECO:0000256" key="10">
    <source>
        <dbReference type="RuleBase" id="RU365058"/>
    </source>
</evidence>
<dbReference type="CDD" id="cd00009">
    <property type="entry name" value="AAA"/>
    <property type="match status" value="1"/>
</dbReference>
<dbReference type="EMBL" id="JAWIZZ010000040">
    <property type="protein sequence ID" value="KAK5780545.1"/>
    <property type="molecule type" value="Genomic_DNA"/>
</dbReference>
<dbReference type="PANTHER" id="PTHR10763:SF23">
    <property type="entry name" value="ORIGIN RECOGNITION COMPLEX SUBUNIT 1"/>
    <property type="match status" value="1"/>
</dbReference>
<evidence type="ECO:0000313" key="13">
    <source>
        <dbReference type="EMBL" id="KAK5780545.1"/>
    </source>
</evidence>
<feature type="region of interest" description="Disordered" evidence="11">
    <location>
        <begin position="653"/>
        <end position="672"/>
    </location>
</feature>
<dbReference type="InterPro" id="IPR003959">
    <property type="entry name" value="ATPase_AAA_core"/>
</dbReference>
<evidence type="ECO:0000313" key="14">
    <source>
        <dbReference type="Proteomes" id="UP001306508"/>
    </source>
</evidence>
<accession>A0AAN7WI96</accession>
<dbReference type="SMART" id="SM00382">
    <property type="entry name" value="AAA"/>
    <property type="match status" value="1"/>
</dbReference>
<dbReference type="InterPro" id="IPR003593">
    <property type="entry name" value="AAA+_ATPase"/>
</dbReference>
<evidence type="ECO:0000256" key="5">
    <source>
        <dbReference type="ARBA" id="ARBA00022741"/>
    </source>
</evidence>
<dbReference type="FunFam" id="3.40.50.300:FF:000199">
    <property type="entry name" value="Origin recognition complex subunit 1"/>
    <property type="match status" value="1"/>
</dbReference>
<dbReference type="SUPFAM" id="SSF52540">
    <property type="entry name" value="P-loop containing nucleoside triphosphate hydrolases"/>
    <property type="match status" value="1"/>
</dbReference>
<keyword evidence="5 10" id="KW-0547">Nucleotide-binding</keyword>
<evidence type="ECO:0000256" key="3">
    <source>
        <dbReference type="ARBA" id="ARBA00022705"/>
    </source>
</evidence>
<feature type="compositionally biased region" description="Acidic residues" evidence="11">
    <location>
        <begin position="738"/>
        <end position="754"/>
    </location>
</feature>
<keyword evidence="9 10" id="KW-0539">Nucleus</keyword>
<evidence type="ECO:0000256" key="8">
    <source>
        <dbReference type="ARBA" id="ARBA00023125"/>
    </source>
</evidence>
<evidence type="ECO:0000256" key="6">
    <source>
        <dbReference type="ARBA" id="ARBA00022840"/>
    </source>
</evidence>
<comment type="similarity">
    <text evidence="2 10">Belongs to the ORC1 family.</text>
</comment>
<evidence type="ECO:0000256" key="9">
    <source>
        <dbReference type="ARBA" id="ARBA00023242"/>
    </source>
</evidence>
<dbReference type="Gene3D" id="3.40.50.300">
    <property type="entry name" value="P-loop containing nucleotide triphosphate hydrolases"/>
    <property type="match status" value="1"/>
</dbReference>
<dbReference type="GO" id="GO:0046872">
    <property type="term" value="F:metal ion binding"/>
    <property type="evidence" value="ECO:0007669"/>
    <property type="project" value="UniProtKB-KW"/>
</dbReference>
<proteinExistence type="inferred from homology"/>
<dbReference type="Pfam" id="PF21312">
    <property type="entry name" value="WHD_ORC1"/>
    <property type="match status" value="1"/>
</dbReference>
<dbReference type="InterPro" id="IPR041083">
    <property type="entry name" value="AAA_lid_10"/>
</dbReference>
<sequence length="899" mass="103817">MAEKLKDMEGWKILITDQNGNIIEDGKRSRSRRDQRIERIVIERCSDGLRLTRGDSVKVRNAKPSKKAPDAFLFRFISDIKLNTLNNVLEIWVFEFVKRNKIDPYTFYRDMNPKVLELNETSEFYSRMFEDEVGQDELFLTLEPSEILLSNFVSKINIVQDKGLVKDPETDLVCRYLCDANFIKYATLDYNKETICIQDMSFKAIEEHFKNILFPTESKHDNSTKQKLSPAESKKITKRYNIELSISSSSESESESDVDNDISSSEEFKDNESNTSIDHFSSEEEDSDEDEDSIEEESEDGSMEEAIDNEKPSNIIRKRGRPKTLNTRSKYIRKTKKLKKIQTEFFIKKFTKKNVVRAKKKYTPFSKKYNSIDDIPNLNSTPGFYQQSQEDIYNLLESKLETKKQHEIVETIFSKVKKQLYSSHGKEMIMQSKDFDDIIPGRENEFASIYLSVYSAIELGSATTVYIAGTPGVGKTLTVREVMREISKSAVNDELPPFSYVEINGLKMVKPTDSYEVLWKRISGESLTWGAAMESLEFYFNKVPQEKKRTMIVLLDELDALVTKGQDIMYNFFNWTTYENAKLIVIAIANTMNLPERQLGNKISSRIGFTRIMFSGYTHEELKTIIDFRLKGLNNSYFYVDIKTGSAFLVTNNEEEDSNTNNEGKAESKIPSGMKRVQLRMSQDAIEIASRKVASVSGDARRALKVCKRAAEIAEQYYMNKHGYGYDSTNRKKKNEDNEQDDDDDEGTSEDTDEIQTVHINHVMKALSETINPYSVKYITELSFTSKLFLFAFLNLIKKTGLQEQTLGDIIDEIKNLIEVNGNNKLIINLQDMLFDRGIPDHYEQLRMISWEYLLNELIEAGLVIKQTMRNERFSCVKLNIPTEDIKNTLYQDETLKNL</sequence>
<keyword evidence="3 10" id="KW-0235">DNA replication</keyword>
<comment type="function">
    <text evidence="10">Component of the origin recognition complex (ORC) that binds origins of replication. DNA-binding is ATP-dependent, however specific DNA sequences that define origins of replication have not been identified so far. ORC is required to assemble the pre-replication complex necessary to initiate DNA replication.</text>
</comment>
<feature type="compositionally biased region" description="Acidic residues" evidence="11">
    <location>
        <begin position="283"/>
        <end position="307"/>
    </location>
</feature>
<dbReference type="Pfam" id="PF17872">
    <property type="entry name" value="AAA_lid_10"/>
    <property type="match status" value="1"/>
</dbReference>
<evidence type="ECO:0000256" key="1">
    <source>
        <dbReference type="ARBA" id="ARBA00004123"/>
    </source>
</evidence>
<keyword evidence="8 10" id="KW-0238">DNA-binding</keyword>
<reference evidence="14" key="1">
    <citation type="submission" date="2023-07" db="EMBL/GenBank/DDBJ databases">
        <title>A draft genome of Kazachstania heterogenica Y-27499.</title>
        <authorList>
            <person name="Donic C."/>
            <person name="Kralova J.S."/>
            <person name="Fidel L."/>
            <person name="Ben-Dor S."/>
            <person name="Jung S."/>
        </authorList>
    </citation>
    <scope>NUCLEOTIDE SEQUENCE [LARGE SCALE GENOMIC DNA]</scope>
    <source>
        <strain evidence="14">Y27499</strain>
    </source>
</reference>
<dbReference type="GO" id="GO:0033314">
    <property type="term" value="P:mitotic DNA replication checkpoint signaling"/>
    <property type="evidence" value="ECO:0007669"/>
    <property type="project" value="TreeGrafter"/>
</dbReference>
<organism evidence="13 14">
    <name type="scientific">Arxiozyma heterogenica</name>
    <dbReference type="NCBI Taxonomy" id="278026"/>
    <lineage>
        <taxon>Eukaryota</taxon>
        <taxon>Fungi</taxon>
        <taxon>Dikarya</taxon>
        <taxon>Ascomycota</taxon>
        <taxon>Saccharomycotina</taxon>
        <taxon>Saccharomycetes</taxon>
        <taxon>Saccharomycetales</taxon>
        <taxon>Saccharomycetaceae</taxon>
        <taxon>Arxiozyma</taxon>
    </lineage>
</organism>
<dbReference type="PANTHER" id="PTHR10763">
    <property type="entry name" value="CELL DIVISION CONTROL PROTEIN 6-RELATED"/>
    <property type="match status" value="1"/>
</dbReference>
<dbReference type="Gene3D" id="1.10.8.60">
    <property type="match status" value="1"/>
</dbReference>
<dbReference type="GO" id="GO:0006270">
    <property type="term" value="P:DNA replication initiation"/>
    <property type="evidence" value="ECO:0007669"/>
    <property type="project" value="TreeGrafter"/>
</dbReference>
<keyword evidence="6 10" id="KW-0067">ATP-binding</keyword>
<keyword evidence="7" id="KW-0460">Magnesium</keyword>
<dbReference type="GO" id="GO:0005664">
    <property type="term" value="C:nuclear origin of replication recognition complex"/>
    <property type="evidence" value="ECO:0007669"/>
    <property type="project" value="TreeGrafter"/>
</dbReference>
<evidence type="ECO:0000256" key="11">
    <source>
        <dbReference type="SAM" id="MobiDB-lite"/>
    </source>
</evidence>
<dbReference type="Proteomes" id="UP001306508">
    <property type="component" value="Unassembled WGS sequence"/>
</dbReference>